<dbReference type="EMBL" id="BGZK01000285">
    <property type="protein sequence ID" value="GBP34257.1"/>
    <property type="molecule type" value="Genomic_DNA"/>
</dbReference>
<proteinExistence type="predicted"/>
<protein>
    <submittedName>
        <fullName evidence="2">Uncharacterized protein</fullName>
    </submittedName>
</protein>
<reference evidence="2 3" key="1">
    <citation type="journal article" date="2019" name="Commun. Biol.">
        <title>The bagworm genome reveals a unique fibroin gene that provides high tensile strength.</title>
        <authorList>
            <person name="Kono N."/>
            <person name="Nakamura H."/>
            <person name="Ohtoshi R."/>
            <person name="Tomita M."/>
            <person name="Numata K."/>
            <person name="Arakawa K."/>
        </authorList>
    </citation>
    <scope>NUCLEOTIDE SEQUENCE [LARGE SCALE GENOMIC DNA]</scope>
</reference>
<gene>
    <name evidence="2" type="ORF">EVAR_30811_1</name>
</gene>
<feature type="compositionally biased region" description="Polar residues" evidence="1">
    <location>
        <begin position="34"/>
        <end position="53"/>
    </location>
</feature>
<evidence type="ECO:0000313" key="2">
    <source>
        <dbReference type="EMBL" id="GBP34257.1"/>
    </source>
</evidence>
<feature type="region of interest" description="Disordered" evidence="1">
    <location>
        <begin position="25"/>
        <end position="57"/>
    </location>
</feature>
<sequence length="145" mass="15605">MAGPRLGLTARSIDVKVTSTRIHYKDTPPIGKGRSTSAGLLFSSTSTPRTVTGQARDRRRVAGFTRKRFSHRMLSRGTSKRKKSPAISIDNSITAQTLDSLSTQIDFGRRSAAGAGARALSPIAETSRGKQLADSGAPPRRFARH</sequence>
<feature type="region of interest" description="Disordered" evidence="1">
    <location>
        <begin position="111"/>
        <end position="145"/>
    </location>
</feature>
<organism evidence="2 3">
    <name type="scientific">Eumeta variegata</name>
    <name type="common">Bagworm moth</name>
    <name type="synonym">Eumeta japonica</name>
    <dbReference type="NCBI Taxonomy" id="151549"/>
    <lineage>
        <taxon>Eukaryota</taxon>
        <taxon>Metazoa</taxon>
        <taxon>Ecdysozoa</taxon>
        <taxon>Arthropoda</taxon>
        <taxon>Hexapoda</taxon>
        <taxon>Insecta</taxon>
        <taxon>Pterygota</taxon>
        <taxon>Neoptera</taxon>
        <taxon>Endopterygota</taxon>
        <taxon>Lepidoptera</taxon>
        <taxon>Glossata</taxon>
        <taxon>Ditrysia</taxon>
        <taxon>Tineoidea</taxon>
        <taxon>Psychidae</taxon>
        <taxon>Oiketicinae</taxon>
        <taxon>Eumeta</taxon>
    </lineage>
</organism>
<evidence type="ECO:0000256" key="1">
    <source>
        <dbReference type="SAM" id="MobiDB-lite"/>
    </source>
</evidence>
<accession>A0A4C1V7F9</accession>
<name>A0A4C1V7F9_EUMVA</name>
<dbReference type="AlphaFoldDB" id="A0A4C1V7F9"/>
<keyword evidence="3" id="KW-1185">Reference proteome</keyword>
<comment type="caution">
    <text evidence="2">The sequence shown here is derived from an EMBL/GenBank/DDBJ whole genome shotgun (WGS) entry which is preliminary data.</text>
</comment>
<dbReference type="Proteomes" id="UP000299102">
    <property type="component" value="Unassembled WGS sequence"/>
</dbReference>
<evidence type="ECO:0000313" key="3">
    <source>
        <dbReference type="Proteomes" id="UP000299102"/>
    </source>
</evidence>